<protein>
    <submittedName>
        <fullName evidence="4">2-nitropropane dioxygenase</fullName>
    </submittedName>
</protein>
<keyword evidence="2" id="KW-0288">FMN</keyword>
<dbReference type="GO" id="GO:0018580">
    <property type="term" value="F:nitronate monooxygenase activity"/>
    <property type="evidence" value="ECO:0007669"/>
    <property type="project" value="InterPro"/>
</dbReference>
<dbReference type="EMBL" id="LJCR01000225">
    <property type="protein sequence ID" value="KPV53580.1"/>
    <property type="molecule type" value="Genomic_DNA"/>
</dbReference>
<dbReference type="SUPFAM" id="SSF51412">
    <property type="entry name" value="Inosine monophosphate dehydrogenase (IMPDH)"/>
    <property type="match status" value="1"/>
</dbReference>
<dbReference type="GO" id="GO:0051213">
    <property type="term" value="F:dioxygenase activity"/>
    <property type="evidence" value="ECO:0007669"/>
    <property type="project" value="UniProtKB-KW"/>
</dbReference>
<reference evidence="4 5" key="1">
    <citation type="submission" date="2015-09" db="EMBL/GenBank/DDBJ databases">
        <title>Draft genome sequence of Kouleothrix aurantiaca JCM 19913.</title>
        <authorList>
            <person name="Hemp J."/>
        </authorList>
    </citation>
    <scope>NUCLEOTIDE SEQUENCE [LARGE SCALE GENOMIC DNA]</scope>
    <source>
        <strain evidence="4 5">COM-B</strain>
    </source>
</reference>
<keyword evidence="5" id="KW-1185">Reference proteome</keyword>
<organism evidence="4 5">
    <name type="scientific">Kouleothrix aurantiaca</name>
    <dbReference type="NCBI Taxonomy" id="186479"/>
    <lineage>
        <taxon>Bacteria</taxon>
        <taxon>Bacillati</taxon>
        <taxon>Chloroflexota</taxon>
        <taxon>Chloroflexia</taxon>
        <taxon>Chloroflexales</taxon>
        <taxon>Roseiflexineae</taxon>
        <taxon>Roseiflexaceae</taxon>
        <taxon>Kouleothrix</taxon>
    </lineage>
</organism>
<sequence length="324" mass="33427">MIHTHLCDLLAIDHPILNAPMGGTATATLAAAVSNAGGFGMIGGTSPGGPDWLRSQIRAARAQTNRPFGVGFISSFPNIDDLVQVALDEQVAAINHSFADPTPYVAAARARGIRVFAQVQSLAQAQRAAKAGVDAIIAQGTEAGGHTGTAGTLALLPAVVDSVGGIPVLAAGGVADRRGLAAVLMLGAAGASLGTRFVASDEWGGGDWEQQAVLDATTDDTIRTSLYDQIRGAAFPADIADRVLRNRFNTAWNGRTTAITEQRADLQRQLEAGAKALDKEVVDISAGLAAGLIRSQEPAGLIVQRIVAEAEQVLQRSATLLRSG</sequence>
<dbReference type="InterPro" id="IPR004136">
    <property type="entry name" value="NMO"/>
</dbReference>
<dbReference type="InterPro" id="IPR013785">
    <property type="entry name" value="Aldolase_TIM"/>
</dbReference>
<dbReference type="PANTHER" id="PTHR32332">
    <property type="entry name" value="2-NITROPROPANE DIOXYGENASE"/>
    <property type="match status" value="1"/>
</dbReference>
<evidence type="ECO:0000256" key="3">
    <source>
        <dbReference type="ARBA" id="ARBA00023002"/>
    </source>
</evidence>
<dbReference type="PANTHER" id="PTHR32332:SF31">
    <property type="entry name" value="2-NITROPROPANE DIOXYGENASE FAMILY, PUTATIVE (AFU_ORTHOLOGUE AFUA_2G09850)-RELATED"/>
    <property type="match status" value="1"/>
</dbReference>
<accession>A0A0P9HFN8</accession>
<evidence type="ECO:0000256" key="1">
    <source>
        <dbReference type="ARBA" id="ARBA00022630"/>
    </source>
</evidence>
<comment type="caution">
    <text evidence="4">The sequence shown here is derived from an EMBL/GenBank/DDBJ whole genome shotgun (WGS) entry which is preliminary data.</text>
</comment>
<dbReference type="Pfam" id="PF03060">
    <property type="entry name" value="NMO"/>
    <property type="match status" value="2"/>
</dbReference>
<dbReference type="AlphaFoldDB" id="A0A0P9HFN8"/>
<keyword evidence="1" id="KW-0285">Flavoprotein</keyword>
<evidence type="ECO:0000313" key="4">
    <source>
        <dbReference type="EMBL" id="KPV53580.1"/>
    </source>
</evidence>
<evidence type="ECO:0000256" key="2">
    <source>
        <dbReference type="ARBA" id="ARBA00022643"/>
    </source>
</evidence>
<keyword evidence="3" id="KW-0560">Oxidoreductase</keyword>
<keyword evidence="4" id="KW-0223">Dioxygenase</keyword>
<evidence type="ECO:0000313" key="5">
    <source>
        <dbReference type="Proteomes" id="UP000050509"/>
    </source>
</evidence>
<proteinExistence type="predicted"/>
<dbReference type="Gene3D" id="3.20.20.70">
    <property type="entry name" value="Aldolase class I"/>
    <property type="match status" value="1"/>
</dbReference>
<dbReference type="CDD" id="cd04730">
    <property type="entry name" value="NPD_like"/>
    <property type="match status" value="1"/>
</dbReference>
<gene>
    <name evidence="4" type="ORF">SE17_08825</name>
</gene>
<dbReference type="Proteomes" id="UP000050509">
    <property type="component" value="Unassembled WGS sequence"/>
</dbReference>
<name>A0A0P9HFN8_9CHLR</name>
<dbReference type="PATRIC" id="fig|186479.3.peg.4374"/>